<proteinExistence type="inferred from homology"/>
<feature type="domain" description="DUF4158" evidence="6">
    <location>
        <begin position="3"/>
        <end position="165"/>
    </location>
</feature>
<dbReference type="InterPro" id="IPR047653">
    <property type="entry name" value="Tn3-like_transpos"/>
</dbReference>
<gene>
    <name evidence="7" type="ORF">KXJ70_11750</name>
</gene>
<evidence type="ECO:0000313" key="8">
    <source>
        <dbReference type="Proteomes" id="UP001166291"/>
    </source>
</evidence>
<reference evidence="7" key="1">
    <citation type="submission" date="2021-07" db="EMBL/GenBank/DDBJ databases">
        <title>Zhongshania sp. CAU 1632 isolated from seawater.</title>
        <authorList>
            <person name="Kim W."/>
        </authorList>
    </citation>
    <scope>NUCLEOTIDE SEQUENCE</scope>
    <source>
        <strain evidence="7">CAU 1632</strain>
    </source>
</reference>
<feature type="domain" description="Tn3 transposase DDE" evidence="5">
    <location>
        <begin position="581"/>
        <end position="968"/>
    </location>
</feature>
<organism evidence="7 8">
    <name type="scientific">Zhongshania aquimaris</name>
    <dbReference type="NCBI Taxonomy" id="2857107"/>
    <lineage>
        <taxon>Bacteria</taxon>
        <taxon>Pseudomonadati</taxon>
        <taxon>Pseudomonadota</taxon>
        <taxon>Gammaproteobacteria</taxon>
        <taxon>Cellvibrionales</taxon>
        <taxon>Spongiibacteraceae</taxon>
        <taxon>Zhongshania</taxon>
    </lineage>
</organism>
<keyword evidence="4" id="KW-0233">DNA recombination</keyword>
<evidence type="ECO:0000256" key="4">
    <source>
        <dbReference type="ARBA" id="ARBA00023172"/>
    </source>
</evidence>
<evidence type="ECO:0000256" key="2">
    <source>
        <dbReference type="ARBA" id="ARBA00022578"/>
    </source>
</evidence>
<accession>A0ABS6VTW4</accession>
<comment type="similarity">
    <text evidence="1">Belongs to the transposase 7 family.</text>
</comment>
<dbReference type="NCBIfam" id="NF033527">
    <property type="entry name" value="transpos_Tn3"/>
    <property type="match status" value="1"/>
</dbReference>
<evidence type="ECO:0000256" key="3">
    <source>
        <dbReference type="ARBA" id="ARBA00023125"/>
    </source>
</evidence>
<dbReference type="Proteomes" id="UP001166291">
    <property type="component" value="Unassembled WGS sequence"/>
</dbReference>
<evidence type="ECO:0000259" key="6">
    <source>
        <dbReference type="Pfam" id="PF13700"/>
    </source>
</evidence>
<dbReference type="Pfam" id="PF13700">
    <property type="entry name" value="DUF4158"/>
    <property type="match status" value="1"/>
</dbReference>
<dbReference type="RefSeq" id="WP_219043709.1">
    <property type="nucleotide sequence ID" value="NZ_JAHWDQ010000003.1"/>
</dbReference>
<protein>
    <submittedName>
        <fullName evidence="7">Tn3 family transposase</fullName>
    </submittedName>
</protein>
<dbReference type="EMBL" id="JAHWDQ010000003">
    <property type="protein sequence ID" value="MBW2941459.1"/>
    <property type="molecule type" value="Genomic_DNA"/>
</dbReference>
<keyword evidence="8" id="KW-1185">Reference proteome</keyword>
<dbReference type="InterPro" id="IPR002513">
    <property type="entry name" value="Tn3_Tnp_DDE_dom"/>
</dbReference>
<sequence length="989" mass="115285">MKILTEEEIVEYHASPAISAESQDYEFSLDDKELSFIKKRESVDIQVYYRLLLGYFRLKPIKIQFDPTRSEPDLKHIVKKYYPGLARELVPLSAARKSNIYSRIFSAVGINSFDLSEKEKLQTYLAQEVRTKLDPRELLDQALDWLAHQNIERPSYRIINMVISDVTNLEKSRIKELVKNHLTENTKSIFLRLLNDPNSKDVFDAIRYQATDFRPSQINKEARAYDCLREIYEDVKMLVSVLKLSKPAIEHYAALFNYHDAWEHKRSDQLNFYLYFSCFVCQRFMDITDYFVSAFYFHYTTTHSSAREYVKKRIISEREGMADLMIKVGGVLDLHGDESVTNNDLRNKAEVILPSNQREIVAKYLKSIDVDEEMYYWEYIDSIQGKSLRIIRKLFTFLKFVEPSSKLALFNQTLKLKFDLETENRCITFDDRLIYKKNRVHIYNDDKTLIPHRAEYYTYRLIASRLYKSHWGVENSSEFSPLVESLVDIDLFENDGDTMIEAINSANLDMPIEELLAMKREQFNTLKRRVVERINSRENESVILTTASGKKTWTVKQLKGRNEVNDRIFSNLPKQGISSVIAIVARETGFYDRIKHMKYRHKDSDFSGKFISCLIANATRLGVHKMADLCPFSYDELKNFEANYFREPALGNAADCISDEISKLEIFKYYNFRPDVLHGSIDGQKFGSKRNTVRTRYSSKDFGKGKGLSALTLSINHVPVNIEIMPLNHHESHYTFDLLYNNASQLQPDVLSTDTHGTNKCNFALLDLFGWTFAPRYKDVGSELDKLFSVSETENGFSIELAKPIDDKKIIEGWKHTQRICISLHQKEVRQYEIVKKISRSTESDRMLDALREYDRLVKAIYLLEYIDDDNLKRYVQKALNRGEAYHQLQRAISKVNGQSNFRGQGDREIDIWYSCARLLANCIIFYNSALLSNALTRFEREKKELYIEMLKKISPVAWGHLVFNGEYSLDDIIKLPSILDLSLNILNA</sequence>
<evidence type="ECO:0000256" key="1">
    <source>
        <dbReference type="ARBA" id="ARBA00009402"/>
    </source>
</evidence>
<evidence type="ECO:0000313" key="7">
    <source>
        <dbReference type="EMBL" id="MBW2941459.1"/>
    </source>
</evidence>
<name>A0ABS6VTW4_9GAMM</name>
<keyword evidence="2" id="KW-0815">Transposition</keyword>
<comment type="caution">
    <text evidence="7">The sequence shown here is derived from an EMBL/GenBank/DDBJ whole genome shotgun (WGS) entry which is preliminary data.</text>
</comment>
<dbReference type="Pfam" id="PF01526">
    <property type="entry name" value="DDE_Tnp_Tn3"/>
    <property type="match status" value="1"/>
</dbReference>
<evidence type="ECO:0000259" key="5">
    <source>
        <dbReference type="Pfam" id="PF01526"/>
    </source>
</evidence>
<dbReference type="InterPro" id="IPR025296">
    <property type="entry name" value="DUF4158"/>
</dbReference>
<keyword evidence="3" id="KW-0238">DNA-binding</keyword>